<proteinExistence type="inferred from homology"/>
<dbReference type="OrthoDB" id="1137559at2759"/>
<comment type="similarity">
    <text evidence="1">Belongs to the LOB domain-containing protein family.</text>
</comment>
<reference evidence="4" key="1">
    <citation type="submission" date="2016-06" db="EMBL/GenBank/DDBJ databases">
        <title>Parallel loss of symbiosis genes in relatives of nitrogen-fixing non-legume Parasponia.</title>
        <authorList>
            <person name="Van Velzen R."/>
            <person name="Holmer R."/>
            <person name="Bu F."/>
            <person name="Rutten L."/>
            <person name="Van Zeijl A."/>
            <person name="Liu W."/>
            <person name="Santuari L."/>
            <person name="Cao Q."/>
            <person name="Sharma T."/>
            <person name="Shen D."/>
            <person name="Roswanjaya Y."/>
            <person name="Wardhani T."/>
            <person name="Kalhor M.S."/>
            <person name="Jansen J."/>
            <person name="Van den Hoogen J."/>
            <person name="Gungor B."/>
            <person name="Hartog M."/>
            <person name="Hontelez J."/>
            <person name="Verver J."/>
            <person name="Yang W.-C."/>
            <person name="Schijlen E."/>
            <person name="Repin R."/>
            <person name="Schilthuizen M."/>
            <person name="Schranz E."/>
            <person name="Heidstra R."/>
            <person name="Miyata K."/>
            <person name="Fedorova E."/>
            <person name="Kohlen W."/>
            <person name="Bisseling T."/>
            <person name="Smit S."/>
            <person name="Geurts R."/>
        </authorList>
    </citation>
    <scope>NUCLEOTIDE SEQUENCE [LARGE SCALE GENOMIC DNA]</scope>
    <source>
        <strain evidence="4">cv. RG33-2</strain>
    </source>
</reference>
<sequence length="169" mass="19462">MELTGQVPLPRSRVHQPCAACRMLRRKCDRNCVLSPYFPSDEIEKFAGVHKVFGASNVIKMIQMVEEEKRDDTVQAIVYEAKARLRDPIYGSAGTIFHLQRMVNELRSQLESTTAQVMELQEHRDRLLGILMNVHYLEFDTLPTMQHVDPLFYGSNSIHDIDPPVSFFL</sequence>
<evidence type="ECO:0000313" key="4">
    <source>
        <dbReference type="Proteomes" id="UP000237000"/>
    </source>
</evidence>
<accession>A0A2P5FHK1</accession>
<evidence type="ECO:0000313" key="3">
    <source>
        <dbReference type="EMBL" id="PON97275.1"/>
    </source>
</evidence>
<name>A0A2P5FHK1_TREOI</name>
<dbReference type="Pfam" id="PF03195">
    <property type="entry name" value="LOB"/>
    <property type="match status" value="1"/>
</dbReference>
<evidence type="ECO:0000256" key="1">
    <source>
        <dbReference type="ARBA" id="ARBA00005474"/>
    </source>
</evidence>
<dbReference type="GO" id="GO:0003677">
    <property type="term" value="F:DNA binding"/>
    <property type="evidence" value="ECO:0007669"/>
    <property type="project" value="UniProtKB-KW"/>
</dbReference>
<dbReference type="PROSITE" id="PS50891">
    <property type="entry name" value="LOB"/>
    <property type="match status" value="1"/>
</dbReference>
<dbReference type="EMBL" id="JXTC01000033">
    <property type="protein sequence ID" value="PON97275.1"/>
    <property type="molecule type" value="Genomic_DNA"/>
</dbReference>
<evidence type="ECO:0000259" key="2">
    <source>
        <dbReference type="PROSITE" id="PS50891"/>
    </source>
</evidence>
<dbReference type="AlphaFoldDB" id="A0A2P5FHK1"/>
<gene>
    <name evidence="3" type="ORF">TorRG33x02_070310</name>
</gene>
<organism evidence="3 4">
    <name type="scientific">Trema orientale</name>
    <name type="common">Charcoal tree</name>
    <name type="synonym">Celtis orientalis</name>
    <dbReference type="NCBI Taxonomy" id="63057"/>
    <lineage>
        <taxon>Eukaryota</taxon>
        <taxon>Viridiplantae</taxon>
        <taxon>Streptophyta</taxon>
        <taxon>Embryophyta</taxon>
        <taxon>Tracheophyta</taxon>
        <taxon>Spermatophyta</taxon>
        <taxon>Magnoliopsida</taxon>
        <taxon>eudicotyledons</taxon>
        <taxon>Gunneridae</taxon>
        <taxon>Pentapetalae</taxon>
        <taxon>rosids</taxon>
        <taxon>fabids</taxon>
        <taxon>Rosales</taxon>
        <taxon>Cannabaceae</taxon>
        <taxon>Trema</taxon>
    </lineage>
</organism>
<dbReference type="STRING" id="63057.A0A2P5FHK1"/>
<dbReference type="InParanoid" id="A0A2P5FHK1"/>
<dbReference type="InterPro" id="IPR004883">
    <property type="entry name" value="LOB"/>
</dbReference>
<keyword evidence="3" id="KW-0238">DNA-binding</keyword>
<dbReference type="PANTHER" id="PTHR31301">
    <property type="entry name" value="LOB DOMAIN-CONTAINING PROTEIN 4-RELATED"/>
    <property type="match status" value="1"/>
</dbReference>
<keyword evidence="4" id="KW-1185">Reference proteome</keyword>
<dbReference type="Proteomes" id="UP000237000">
    <property type="component" value="Unassembled WGS sequence"/>
</dbReference>
<feature type="domain" description="LOB" evidence="2">
    <location>
        <begin position="16"/>
        <end position="117"/>
    </location>
</feature>
<dbReference type="PANTHER" id="PTHR31301:SF77">
    <property type="entry name" value="LOB DOMAIN-CONTAINING PROTEIN 1-LIKE"/>
    <property type="match status" value="1"/>
</dbReference>
<protein>
    <submittedName>
        <fullName evidence="3">Zn(2)-C6 fungal-type DNA-binding domain containing protein</fullName>
    </submittedName>
</protein>
<comment type="caution">
    <text evidence="3">The sequence shown here is derived from an EMBL/GenBank/DDBJ whole genome shotgun (WGS) entry which is preliminary data.</text>
</comment>